<evidence type="ECO:0000259" key="7">
    <source>
        <dbReference type="PROSITE" id="PS51515"/>
    </source>
</evidence>
<dbReference type="Pfam" id="PF06859">
    <property type="entry name" value="Bin3"/>
    <property type="match status" value="1"/>
</dbReference>
<dbReference type="PANTHER" id="PTHR12315">
    <property type="entry name" value="BICOID-INTERACTING PROTEIN RELATED"/>
    <property type="match status" value="1"/>
</dbReference>
<keyword evidence="8" id="KW-1185">Reference proteome</keyword>
<evidence type="ECO:0000256" key="3">
    <source>
        <dbReference type="ARBA" id="ARBA00022679"/>
    </source>
</evidence>
<dbReference type="GO" id="GO:0005737">
    <property type="term" value="C:cytoplasm"/>
    <property type="evidence" value="ECO:0007669"/>
    <property type="project" value="TreeGrafter"/>
</dbReference>
<dbReference type="InterPro" id="IPR010675">
    <property type="entry name" value="Bin3_C"/>
</dbReference>
<dbReference type="Proteomes" id="UP000192223">
    <property type="component" value="Unplaced"/>
</dbReference>
<dbReference type="SUPFAM" id="SSF53335">
    <property type="entry name" value="S-adenosyl-L-methionine-dependent methyltransferases"/>
    <property type="match status" value="1"/>
</dbReference>
<evidence type="ECO:0000256" key="5">
    <source>
        <dbReference type="PROSITE-ProRule" id="PRU00848"/>
    </source>
</evidence>
<dbReference type="GO" id="GO:0008171">
    <property type="term" value="F:O-methyltransferase activity"/>
    <property type="evidence" value="ECO:0007669"/>
    <property type="project" value="UniProtKB-UniRule"/>
</dbReference>
<evidence type="ECO:0000313" key="8">
    <source>
        <dbReference type="Proteomes" id="UP000192223"/>
    </source>
</evidence>
<accession>A0A7F5R9T6</accession>
<dbReference type="GO" id="GO:0032259">
    <property type="term" value="P:methylation"/>
    <property type="evidence" value="ECO:0007669"/>
    <property type="project" value="UniProtKB-KW"/>
</dbReference>
<dbReference type="InterPro" id="IPR024160">
    <property type="entry name" value="BIN3_SAM-bd_dom"/>
</dbReference>
<keyword evidence="4 5" id="KW-0949">S-adenosyl-L-methionine</keyword>
<dbReference type="InterPro" id="IPR039772">
    <property type="entry name" value="Bin3-like"/>
</dbReference>
<dbReference type="PROSITE" id="PS51515">
    <property type="entry name" value="BIN3_SAM"/>
    <property type="match status" value="1"/>
</dbReference>
<dbReference type="OrthoDB" id="273070at2759"/>
<gene>
    <name evidence="9" type="primary">LOC112905136</name>
</gene>
<feature type="domain" description="Bin3-type SAM" evidence="7">
    <location>
        <begin position="1"/>
        <end position="248"/>
    </location>
</feature>
<organism evidence="8 9">
    <name type="scientific">Agrilus planipennis</name>
    <name type="common">Emerald ash borer</name>
    <name type="synonym">Agrilus marcopoli</name>
    <dbReference type="NCBI Taxonomy" id="224129"/>
    <lineage>
        <taxon>Eukaryota</taxon>
        <taxon>Metazoa</taxon>
        <taxon>Ecdysozoa</taxon>
        <taxon>Arthropoda</taxon>
        <taxon>Hexapoda</taxon>
        <taxon>Insecta</taxon>
        <taxon>Pterygota</taxon>
        <taxon>Neoptera</taxon>
        <taxon>Endopterygota</taxon>
        <taxon>Coleoptera</taxon>
        <taxon>Polyphaga</taxon>
        <taxon>Elateriformia</taxon>
        <taxon>Buprestoidea</taxon>
        <taxon>Buprestidae</taxon>
        <taxon>Agrilinae</taxon>
        <taxon>Agrilus</taxon>
    </lineage>
</organism>
<keyword evidence="2 6" id="KW-0489">Methyltransferase</keyword>
<dbReference type="CDD" id="cd02440">
    <property type="entry name" value="AdoMet_MTases"/>
    <property type="match status" value="1"/>
</dbReference>
<dbReference type="Gene3D" id="3.40.50.150">
    <property type="entry name" value="Vaccinia Virus protein VP39"/>
    <property type="match status" value="1"/>
</dbReference>
<keyword evidence="3 6" id="KW-0808">Transferase</keyword>
<dbReference type="GO" id="GO:0008173">
    <property type="term" value="F:RNA methyltransferase activity"/>
    <property type="evidence" value="ECO:0007669"/>
    <property type="project" value="UniProtKB-UniRule"/>
</dbReference>
<dbReference type="GO" id="GO:2000632">
    <property type="term" value="P:negative regulation of pre-miRNA processing"/>
    <property type="evidence" value="ECO:0007669"/>
    <property type="project" value="TreeGrafter"/>
</dbReference>
<dbReference type="InParanoid" id="A0A7F5R9T6"/>
<evidence type="ECO:0000256" key="2">
    <source>
        <dbReference type="ARBA" id="ARBA00022603"/>
    </source>
</evidence>
<evidence type="ECO:0000256" key="1">
    <source>
        <dbReference type="ARBA" id="ARBA00008361"/>
    </source>
</evidence>
<evidence type="ECO:0000256" key="6">
    <source>
        <dbReference type="RuleBase" id="RU367087"/>
    </source>
</evidence>
<protein>
    <recommendedName>
        <fullName evidence="6">RNA methyltransferase</fullName>
        <ecNumber evidence="6">2.1.1.-</ecNumber>
    </recommendedName>
</protein>
<dbReference type="PANTHER" id="PTHR12315:SF1">
    <property type="entry name" value="RNA 5'-MONOPHOSPHATE METHYLTRANSFERASE"/>
    <property type="match status" value="1"/>
</dbReference>
<dbReference type="FunCoup" id="A0A7F5R9T6">
    <property type="interactions" value="590"/>
</dbReference>
<proteinExistence type="inferred from homology"/>
<comment type="similarity">
    <text evidence="1 6">Belongs to the methyltransferase superfamily.</text>
</comment>
<evidence type="ECO:0000313" key="9">
    <source>
        <dbReference type="RefSeq" id="XP_025832731.1"/>
    </source>
</evidence>
<sequence length="252" mass="29604">MDESRQEGINTLELNFKNGNPGAVQYGNFINYYQFHSPQSRLRLLPSGVEIWSTFTEKTFALDIGSNAGDLTYLLHSFLEEKLSQDCEIIGVDIDPVLIERAKDKRPCNKLKFLCLDFMNENGRSYILNYLIDNNLSKFNVIFCFSITMWIHLNHGDKGLENFIYQVLNLGEVVVIEPQPWKCYRTAVKRLKRSNEQFPLFNKLKIRNVEEEIQNMIDKMFGKNIRLIYKSQTTEWGRKILIYKWNREVLLA</sequence>
<dbReference type="EC" id="2.1.1.-" evidence="6"/>
<evidence type="ECO:0000256" key="4">
    <source>
        <dbReference type="ARBA" id="ARBA00022691"/>
    </source>
</evidence>
<dbReference type="KEGG" id="apln:112905136"/>
<dbReference type="RefSeq" id="XP_025832731.1">
    <property type="nucleotide sequence ID" value="XM_025976946.1"/>
</dbReference>
<dbReference type="GeneID" id="112905136"/>
<name>A0A7F5R9T6_AGRPL</name>
<dbReference type="InterPro" id="IPR029063">
    <property type="entry name" value="SAM-dependent_MTases_sf"/>
</dbReference>
<reference evidence="9" key="1">
    <citation type="submission" date="2025-08" db="UniProtKB">
        <authorList>
            <consortium name="RefSeq"/>
        </authorList>
    </citation>
    <scope>IDENTIFICATION</scope>
    <source>
        <tissue evidence="9">Entire body</tissue>
    </source>
</reference>
<dbReference type="AlphaFoldDB" id="A0A7F5R9T6"/>